<feature type="transmembrane region" description="Helical" evidence="5">
    <location>
        <begin position="472"/>
        <end position="491"/>
    </location>
</feature>
<keyword evidence="2 5" id="KW-0812">Transmembrane</keyword>
<evidence type="ECO:0000313" key="7">
    <source>
        <dbReference type="EMBL" id="GAA2535963.1"/>
    </source>
</evidence>
<feature type="transmembrane region" description="Helical" evidence="5">
    <location>
        <begin position="302"/>
        <end position="325"/>
    </location>
</feature>
<feature type="transmembrane region" description="Helical" evidence="5">
    <location>
        <begin position="331"/>
        <end position="353"/>
    </location>
</feature>
<feature type="transmembrane region" description="Helical" evidence="5">
    <location>
        <begin position="41"/>
        <end position="68"/>
    </location>
</feature>
<keyword evidence="4 5" id="KW-0472">Membrane</keyword>
<dbReference type="InterPro" id="IPR011701">
    <property type="entry name" value="MFS"/>
</dbReference>
<evidence type="ECO:0000256" key="1">
    <source>
        <dbReference type="ARBA" id="ARBA00004651"/>
    </source>
</evidence>
<dbReference type="Pfam" id="PF07690">
    <property type="entry name" value="MFS_1"/>
    <property type="match status" value="1"/>
</dbReference>
<keyword evidence="8" id="KW-1185">Reference proteome</keyword>
<accession>A0ABN3NTK2</accession>
<sequence length="500" mass="50966">MDLTLARMPDSKPRDADVVGAAVPSVPAEEHEGVLGPGHRALSIGIVSVVLLIAFEATAVGTAMPVAARELDGISLYAFAFSGYFTTSLFGMVLAGQWSDRHGPLGPLTSGIASFGAGLLLSGTAGAMWVFILGRAVQGLGGGLVIVALYVVVGRAYPERLRPAIMAAFAAAWIVPSIVGPLAAGTVTEQLGWRWVFVGIPVLVLLPLAFALPQIRRRASGPVVVTSAAGVPGEPSPKASFDRRRIRLALAISLGAGLLQYAAQDLRPLSLLPAALGVVLLVPAVLGLLPRGTYRAARGLPSVVLLRGVAAGSFIAAESFVPLMLVTQRGLSPTLAGFSLAAGGGTWALGSWVQSRSRLEPHRERLTTVGMLLVAAAIATAPSVLVDSVPVWTVAAAWGVGCFGMGLVISSTSVLLLKLSAPEEAGSNSAALQISDGLSNVVLLSAGGAAFAALGGGTVSHTATHASGSHPAAFAAVFLPMAAVALAGAWVSTRLREHRP</sequence>
<evidence type="ECO:0000256" key="2">
    <source>
        <dbReference type="ARBA" id="ARBA00022692"/>
    </source>
</evidence>
<feature type="transmembrane region" description="Helical" evidence="5">
    <location>
        <begin position="438"/>
        <end position="460"/>
    </location>
</feature>
<feature type="transmembrane region" description="Helical" evidence="5">
    <location>
        <begin position="365"/>
        <end position="385"/>
    </location>
</feature>
<feature type="transmembrane region" description="Helical" evidence="5">
    <location>
        <begin position="74"/>
        <end position="96"/>
    </location>
</feature>
<keyword evidence="3 5" id="KW-1133">Transmembrane helix</keyword>
<dbReference type="PROSITE" id="PS50850">
    <property type="entry name" value="MFS"/>
    <property type="match status" value="1"/>
</dbReference>
<proteinExistence type="predicted"/>
<feature type="transmembrane region" description="Helical" evidence="5">
    <location>
        <begin position="108"/>
        <end position="130"/>
    </location>
</feature>
<dbReference type="InterPro" id="IPR020846">
    <property type="entry name" value="MFS_dom"/>
</dbReference>
<comment type="subcellular location">
    <subcellularLocation>
        <location evidence="1">Cell membrane</location>
        <topology evidence="1">Multi-pass membrane protein</topology>
    </subcellularLocation>
</comment>
<name>A0ABN3NTK2_9ACTN</name>
<dbReference type="PANTHER" id="PTHR23501:SF154">
    <property type="entry name" value="MULTIDRUG-EFFLUX TRANSPORTER RV1634-RELATED"/>
    <property type="match status" value="1"/>
</dbReference>
<feature type="transmembrane region" description="Helical" evidence="5">
    <location>
        <begin position="391"/>
        <end position="417"/>
    </location>
</feature>
<feature type="transmembrane region" description="Helical" evidence="5">
    <location>
        <begin position="165"/>
        <end position="187"/>
    </location>
</feature>
<feature type="transmembrane region" description="Helical" evidence="5">
    <location>
        <begin position="136"/>
        <end position="153"/>
    </location>
</feature>
<dbReference type="InterPro" id="IPR036259">
    <property type="entry name" value="MFS_trans_sf"/>
</dbReference>
<evidence type="ECO:0000256" key="4">
    <source>
        <dbReference type="ARBA" id="ARBA00023136"/>
    </source>
</evidence>
<dbReference type="SUPFAM" id="SSF103473">
    <property type="entry name" value="MFS general substrate transporter"/>
    <property type="match status" value="1"/>
</dbReference>
<organism evidence="7 8">
    <name type="scientific">Streptomyces levis</name>
    <dbReference type="NCBI Taxonomy" id="285566"/>
    <lineage>
        <taxon>Bacteria</taxon>
        <taxon>Bacillati</taxon>
        <taxon>Actinomycetota</taxon>
        <taxon>Actinomycetes</taxon>
        <taxon>Kitasatosporales</taxon>
        <taxon>Streptomycetaceae</taxon>
        <taxon>Streptomyces</taxon>
    </lineage>
</organism>
<comment type="caution">
    <text evidence="7">The sequence shown here is derived from an EMBL/GenBank/DDBJ whole genome shotgun (WGS) entry which is preliminary data.</text>
</comment>
<evidence type="ECO:0000256" key="3">
    <source>
        <dbReference type="ARBA" id="ARBA00022989"/>
    </source>
</evidence>
<dbReference type="EMBL" id="BAAATM010000012">
    <property type="protein sequence ID" value="GAA2535963.1"/>
    <property type="molecule type" value="Genomic_DNA"/>
</dbReference>
<evidence type="ECO:0000259" key="6">
    <source>
        <dbReference type="PROSITE" id="PS50850"/>
    </source>
</evidence>
<dbReference type="PANTHER" id="PTHR23501">
    <property type="entry name" value="MAJOR FACILITATOR SUPERFAMILY"/>
    <property type="match status" value="1"/>
</dbReference>
<evidence type="ECO:0000256" key="5">
    <source>
        <dbReference type="SAM" id="Phobius"/>
    </source>
</evidence>
<feature type="transmembrane region" description="Helical" evidence="5">
    <location>
        <begin position="193"/>
        <end position="212"/>
    </location>
</feature>
<evidence type="ECO:0000313" key="8">
    <source>
        <dbReference type="Proteomes" id="UP001501095"/>
    </source>
</evidence>
<feature type="transmembrane region" description="Helical" evidence="5">
    <location>
        <begin position="269"/>
        <end position="290"/>
    </location>
</feature>
<feature type="domain" description="Major facilitator superfamily (MFS) profile" evidence="6">
    <location>
        <begin position="42"/>
        <end position="500"/>
    </location>
</feature>
<gene>
    <name evidence="7" type="ORF">GCM10010423_36000</name>
</gene>
<dbReference type="Gene3D" id="1.20.1250.20">
    <property type="entry name" value="MFS general substrate transporter like domains"/>
    <property type="match status" value="1"/>
</dbReference>
<protein>
    <submittedName>
        <fullName evidence="7">MFS transporter</fullName>
    </submittedName>
</protein>
<reference evidence="7 8" key="1">
    <citation type="journal article" date="2019" name="Int. J. Syst. Evol. Microbiol.">
        <title>The Global Catalogue of Microorganisms (GCM) 10K type strain sequencing project: providing services to taxonomists for standard genome sequencing and annotation.</title>
        <authorList>
            <consortium name="The Broad Institute Genomics Platform"/>
            <consortium name="The Broad Institute Genome Sequencing Center for Infectious Disease"/>
            <person name="Wu L."/>
            <person name="Ma J."/>
        </authorList>
    </citation>
    <scope>NUCLEOTIDE SEQUENCE [LARGE SCALE GENOMIC DNA]</scope>
    <source>
        <strain evidence="7 8">JCM 6924</strain>
    </source>
</reference>
<feature type="transmembrane region" description="Helical" evidence="5">
    <location>
        <begin position="246"/>
        <end position="263"/>
    </location>
</feature>
<dbReference type="Proteomes" id="UP001501095">
    <property type="component" value="Unassembled WGS sequence"/>
</dbReference>